<keyword evidence="3" id="KW-0670">Pyruvate</keyword>
<name>W0ED77_9FIRM</name>
<feature type="domain" description="Pyruvate/ketoisovalerate oxidoreductase catalytic" evidence="2">
    <location>
        <begin position="11"/>
        <end position="98"/>
    </location>
</feature>
<dbReference type="STRING" id="871968.DESME_08120"/>
<dbReference type="InterPro" id="IPR051626">
    <property type="entry name" value="Oxidoreductase_gamma_subunit"/>
</dbReference>
<dbReference type="HOGENOM" id="CLU_1783756_0_0_9"/>
<dbReference type="KEGG" id="dmt:DESME_08120"/>
<evidence type="ECO:0000259" key="2">
    <source>
        <dbReference type="Pfam" id="PF01558"/>
    </source>
</evidence>
<dbReference type="EMBL" id="CP007032">
    <property type="protein sequence ID" value="AHF07036.1"/>
    <property type="molecule type" value="Genomic_DNA"/>
</dbReference>
<dbReference type="OrthoDB" id="9794954at2"/>
<dbReference type="PANTHER" id="PTHR43366">
    <property type="entry name" value="PYRUVATE SYNTHASE SUBUNIT PORC"/>
    <property type="match status" value="1"/>
</dbReference>
<reference evidence="3 4" key="1">
    <citation type="submission" date="2013-12" db="EMBL/GenBank/DDBJ databases">
        <authorList>
            <consortium name="DOE Joint Genome Institute"/>
            <person name="Smidt H."/>
            <person name="Huntemann M."/>
            <person name="Han J."/>
            <person name="Chen A."/>
            <person name="Kyrpides N."/>
            <person name="Mavromatis K."/>
            <person name="Markowitz V."/>
            <person name="Palaniappan K."/>
            <person name="Ivanova N."/>
            <person name="Schaumberg A."/>
            <person name="Pati A."/>
            <person name="Liolios K."/>
            <person name="Nordberg H.P."/>
            <person name="Cantor M.N."/>
            <person name="Hua S.X."/>
            <person name="Woyke T."/>
        </authorList>
    </citation>
    <scope>NUCLEOTIDE SEQUENCE [LARGE SCALE GENOMIC DNA]</scope>
    <source>
        <strain evidence="4">DSM 15288</strain>
    </source>
</reference>
<sequence>MVELRFHGRYGQPVGKVTRAIGKQLMTEGKHVQVFDGFGAFRPGNPMYSTLRVSDEVILERSVNDTTPDIVVVLDNSLFEVADVTKGLKSGGKVMALQVTSEVLSEKAKKIEFLPMDPGFNKDAAPELELLKVLKENHIFGM</sequence>
<proteinExistence type="predicted"/>
<evidence type="ECO:0000256" key="1">
    <source>
        <dbReference type="ARBA" id="ARBA00023002"/>
    </source>
</evidence>
<dbReference type="Pfam" id="PF01558">
    <property type="entry name" value="POR"/>
    <property type="match status" value="1"/>
</dbReference>
<dbReference type="SUPFAM" id="SSF53323">
    <property type="entry name" value="Pyruvate-ferredoxin oxidoreductase, PFOR, domain III"/>
    <property type="match status" value="1"/>
</dbReference>
<dbReference type="Proteomes" id="UP000010847">
    <property type="component" value="Chromosome"/>
</dbReference>
<keyword evidence="1" id="KW-0560">Oxidoreductase</keyword>
<dbReference type="AlphaFoldDB" id="W0ED77"/>
<dbReference type="PANTHER" id="PTHR43366:SF1">
    <property type="entry name" value="PYRUVATE SYNTHASE SUBUNIT PORC"/>
    <property type="match status" value="1"/>
</dbReference>
<protein>
    <submittedName>
        <fullName evidence="3">Pyruvate oxidoreductase</fullName>
    </submittedName>
</protein>
<dbReference type="Gene3D" id="3.40.920.10">
    <property type="entry name" value="Pyruvate-ferredoxin oxidoreductase, PFOR, domain III"/>
    <property type="match status" value="1"/>
</dbReference>
<dbReference type="eggNOG" id="COG1014">
    <property type="taxonomic scope" value="Bacteria"/>
</dbReference>
<evidence type="ECO:0000313" key="3">
    <source>
        <dbReference type="EMBL" id="AHF07036.1"/>
    </source>
</evidence>
<dbReference type="InterPro" id="IPR019752">
    <property type="entry name" value="Pyrv/ketoisovalerate_OxRed_cat"/>
</dbReference>
<dbReference type="RefSeq" id="WP_006717092.1">
    <property type="nucleotide sequence ID" value="NZ_CP007032.1"/>
</dbReference>
<dbReference type="GO" id="GO:0016903">
    <property type="term" value="F:oxidoreductase activity, acting on the aldehyde or oxo group of donors"/>
    <property type="evidence" value="ECO:0007669"/>
    <property type="project" value="InterPro"/>
</dbReference>
<evidence type="ECO:0000313" key="4">
    <source>
        <dbReference type="Proteomes" id="UP000010847"/>
    </source>
</evidence>
<gene>
    <name evidence="3" type="ORF">DESME_08120</name>
</gene>
<keyword evidence="4" id="KW-1185">Reference proteome</keyword>
<accession>W0ED77</accession>
<dbReference type="InterPro" id="IPR002869">
    <property type="entry name" value="Pyrv_flavodox_OxRed_cen"/>
</dbReference>
<organism evidence="3 4">
    <name type="scientific">Desulfitobacterium metallireducens DSM 15288</name>
    <dbReference type="NCBI Taxonomy" id="871968"/>
    <lineage>
        <taxon>Bacteria</taxon>
        <taxon>Bacillati</taxon>
        <taxon>Bacillota</taxon>
        <taxon>Clostridia</taxon>
        <taxon>Eubacteriales</taxon>
        <taxon>Desulfitobacteriaceae</taxon>
        <taxon>Desulfitobacterium</taxon>
    </lineage>
</organism>